<dbReference type="SUPFAM" id="SSF81624">
    <property type="entry name" value="N-terminal domain of MutM-like DNA repair proteins"/>
    <property type="match status" value="1"/>
</dbReference>
<comment type="cofactor">
    <cofactor evidence="2">
        <name>Zn(2+)</name>
        <dbReference type="ChEBI" id="CHEBI:29105"/>
    </cofactor>
</comment>
<name>A0A7C4CC18_UNCW3</name>
<dbReference type="SUPFAM" id="SSF46946">
    <property type="entry name" value="S13-like H2TH domain"/>
    <property type="match status" value="1"/>
</dbReference>
<evidence type="ECO:0000256" key="15">
    <source>
        <dbReference type="ARBA" id="ARBA00044632"/>
    </source>
</evidence>
<dbReference type="InterPro" id="IPR035937">
    <property type="entry name" value="FPG_N"/>
</dbReference>
<dbReference type="CDD" id="cd08966">
    <property type="entry name" value="EcFpg-like_N"/>
    <property type="match status" value="1"/>
</dbReference>
<dbReference type="SMART" id="SM01232">
    <property type="entry name" value="H2TH"/>
    <property type="match status" value="1"/>
</dbReference>
<evidence type="ECO:0000256" key="10">
    <source>
        <dbReference type="ARBA" id="ARBA00023125"/>
    </source>
</evidence>
<evidence type="ECO:0000256" key="1">
    <source>
        <dbReference type="ARBA" id="ARBA00001668"/>
    </source>
</evidence>
<dbReference type="AlphaFoldDB" id="A0A7C4CC18"/>
<reference evidence="20" key="1">
    <citation type="journal article" date="2020" name="mSystems">
        <title>Genome- and Community-Level Interaction Insights into Carbon Utilization and Element Cycling Functions of Hydrothermarchaeota in Hydrothermal Sediment.</title>
        <authorList>
            <person name="Zhou Z."/>
            <person name="Liu Y."/>
            <person name="Xu W."/>
            <person name="Pan J."/>
            <person name="Luo Z.H."/>
            <person name="Li M."/>
        </authorList>
    </citation>
    <scope>NUCLEOTIDE SEQUENCE [LARGE SCALE GENOMIC DNA]</scope>
    <source>
        <strain evidence="20">SpSt-488</strain>
    </source>
</reference>
<dbReference type="SMART" id="SM00898">
    <property type="entry name" value="Fapy_DNA_glyco"/>
    <property type="match status" value="1"/>
</dbReference>
<dbReference type="NCBIfam" id="NF002211">
    <property type="entry name" value="PRK01103.1"/>
    <property type="match status" value="1"/>
</dbReference>
<feature type="domain" description="Formamidopyrimidine-DNA glycosylase catalytic" evidence="19">
    <location>
        <begin position="38"/>
        <end position="151"/>
    </location>
</feature>
<accession>A0A7C4CC18</accession>
<evidence type="ECO:0000256" key="11">
    <source>
        <dbReference type="ARBA" id="ARBA00023204"/>
    </source>
</evidence>
<feature type="domain" description="FPG-type" evidence="18">
    <location>
        <begin position="279"/>
        <end position="313"/>
    </location>
</feature>
<dbReference type="PANTHER" id="PTHR22993">
    <property type="entry name" value="FORMAMIDOPYRIMIDINE-DNA GLYCOSYLASE"/>
    <property type="match status" value="1"/>
</dbReference>
<comment type="catalytic activity">
    <reaction evidence="15">
        <text>2'-deoxyribonucleotide-(2'-deoxyribose 5'-phosphate)-2'-deoxyribonucleotide-DNA = a 3'-end 2'-deoxyribonucleotide-(2,3-dehydro-2,3-deoxyribose 5'-phosphate)-DNA + a 5'-end 5'-phospho-2'-deoxyribonucleoside-DNA + H(+)</text>
        <dbReference type="Rhea" id="RHEA:66592"/>
        <dbReference type="Rhea" id="RHEA-COMP:13180"/>
        <dbReference type="Rhea" id="RHEA-COMP:16897"/>
        <dbReference type="Rhea" id="RHEA-COMP:17067"/>
        <dbReference type="ChEBI" id="CHEBI:15378"/>
        <dbReference type="ChEBI" id="CHEBI:136412"/>
        <dbReference type="ChEBI" id="CHEBI:157695"/>
        <dbReference type="ChEBI" id="CHEBI:167181"/>
        <dbReference type="EC" id="4.2.99.18"/>
    </reaction>
</comment>
<gene>
    <name evidence="20" type="primary">mutM</name>
    <name evidence="20" type="ORF">ENS41_06975</name>
</gene>
<evidence type="ECO:0000256" key="14">
    <source>
        <dbReference type="ARBA" id="ARBA00023295"/>
    </source>
</evidence>
<feature type="region of interest" description="Disordered" evidence="17">
    <location>
        <begin position="1"/>
        <end position="22"/>
    </location>
</feature>
<evidence type="ECO:0000256" key="9">
    <source>
        <dbReference type="ARBA" id="ARBA00022833"/>
    </source>
</evidence>
<dbReference type="GO" id="GO:0008270">
    <property type="term" value="F:zinc ion binding"/>
    <property type="evidence" value="ECO:0007669"/>
    <property type="project" value="UniProtKB-KW"/>
</dbReference>
<dbReference type="InterPro" id="IPR020629">
    <property type="entry name" value="FPG_Glyclase"/>
</dbReference>
<dbReference type="Pfam" id="PF01149">
    <property type="entry name" value="Fapy_DNA_glyco"/>
    <property type="match status" value="1"/>
</dbReference>
<comment type="caution">
    <text evidence="20">The sequence shown here is derived from an EMBL/GenBank/DDBJ whole genome shotgun (WGS) entry which is preliminary data.</text>
</comment>
<keyword evidence="12 20" id="KW-0456">Lyase</keyword>
<evidence type="ECO:0000256" key="4">
    <source>
        <dbReference type="ARBA" id="ARBA00011245"/>
    </source>
</evidence>
<keyword evidence="9" id="KW-0862">Zinc</keyword>
<dbReference type="Pfam" id="PF06827">
    <property type="entry name" value="zf-FPG_IleRS"/>
    <property type="match status" value="1"/>
</dbReference>
<evidence type="ECO:0000259" key="19">
    <source>
        <dbReference type="PROSITE" id="PS51068"/>
    </source>
</evidence>
<keyword evidence="13" id="KW-0511">Multifunctional enzyme</keyword>
<dbReference type="PROSITE" id="PS51066">
    <property type="entry name" value="ZF_FPG_2"/>
    <property type="match status" value="1"/>
</dbReference>
<dbReference type="GO" id="GO:0006284">
    <property type="term" value="P:base-excision repair"/>
    <property type="evidence" value="ECO:0007669"/>
    <property type="project" value="InterPro"/>
</dbReference>
<keyword evidence="8 20" id="KW-0378">Hydrolase</keyword>
<evidence type="ECO:0000256" key="13">
    <source>
        <dbReference type="ARBA" id="ARBA00023268"/>
    </source>
</evidence>
<dbReference type="FunFam" id="1.10.8.50:FF:000003">
    <property type="entry name" value="Formamidopyrimidine-DNA glycosylase"/>
    <property type="match status" value="1"/>
</dbReference>
<comment type="catalytic activity">
    <reaction evidence="1">
        <text>Hydrolysis of DNA containing ring-opened 7-methylguanine residues, releasing 2,6-diamino-4-hydroxy-5-(N-methyl)formamidopyrimidine.</text>
        <dbReference type="EC" id="3.2.2.23"/>
    </reaction>
</comment>
<dbReference type="GO" id="GO:0140078">
    <property type="term" value="F:class I DNA-(apurinic or apyrimidinic site) endonuclease activity"/>
    <property type="evidence" value="ECO:0007669"/>
    <property type="project" value="UniProtKB-EC"/>
</dbReference>
<keyword evidence="11" id="KW-0234">DNA repair</keyword>
<dbReference type="GO" id="GO:0003684">
    <property type="term" value="F:damaged DNA binding"/>
    <property type="evidence" value="ECO:0007669"/>
    <property type="project" value="InterPro"/>
</dbReference>
<dbReference type="InterPro" id="IPR010663">
    <property type="entry name" value="Znf_FPG/IleRS"/>
</dbReference>
<keyword evidence="7 16" id="KW-0863">Zinc-finger</keyword>
<organism evidence="20">
    <name type="scientific">candidate division WOR-3 bacterium</name>
    <dbReference type="NCBI Taxonomy" id="2052148"/>
    <lineage>
        <taxon>Bacteria</taxon>
        <taxon>Bacteria division WOR-3</taxon>
    </lineage>
</organism>
<dbReference type="InterPro" id="IPR000214">
    <property type="entry name" value="Znf_DNA_glyclase/AP_lyase"/>
</dbReference>
<sequence length="313" mass="35411">MRRGFGVIRQPPKRSNCSGPRIRRQRSWASSERFSRMPELPEVETIRRTLEPKVRGRVITGVRVARADVIGYPETGREFARRLAGRTIRSLSRRGKYLVFNLSGGAKLVVHLRLSGRLAAVRRRSKVKFERVRLRLDNGDVLSFVEPRALGRMYCLLSSETPSELAGMRAMGLEPIEPEFDCDYLAGRLKGRKTCVKSVLLDQRVCSGVGNIYSDEALFRAGIRPTRRAGSLRRFEVRRLANALRQVLDDGIKWCGTTMGDGRYLMPDGREGGFQRHLAAFGREGLQCRRCRATIVATRLAGRTSRFCPACQR</sequence>
<evidence type="ECO:0000256" key="3">
    <source>
        <dbReference type="ARBA" id="ARBA00009409"/>
    </source>
</evidence>
<dbReference type="EMBL" id="DSUT01000147">
    <property type="protein sequence ID" value="HGK28683.1"/>
    <property type="molecule type" value="Genomic_DNA"/>
</dbReference>
<dbReference type="PROSITE" id="PS51068">
    <property type="entry name" value="FPG_CAT"/>
    <property type="match status" value="1"/>
</dbReference>
<evidence type="ECO:0000256" key="16">
    <source>
        <dbReference type="PROSITE-ProRule" id="PRU00391"/>
    </source>
</evidence>
<evidence type="ECO:0000256" key="8">
    <source>
        <dbReference type="ARBA" id="ARBA00022801"/>
    </source>
</evidence>
<evidence type="ECO:0000256" key="2">
    <source>
        <dbReference type="ARBA" id="ARBA00001947"/>
    </source>
</evidence>
<dbReference type="InterPro" id="IPR015886">
    <property type="entry name" value="H2TH_FPG"/>
</dbReference>
<protein>
    <submittedName>
        <fullName evidence="20">Bifunctional DNA-formamidopyrimidine glycosylase/DNA-(Apurinic or apyrimidinic site) lyase</fullName>
        <ecNumber evidence="20">3.2.2.23</ecNumber>
        <ecNumber evidence="20">4.2.99.18</ecNumber>
    </submittedName>
</protein>
<evidence type="ECO:0000256" key="12">
    <source>
        <dbReference type="ARBA" id="ARBA00023239"/>
    </source>
</evidence>
<evidence type="ECO:0000256" key="5">
    <source>
        <dbReference type="ARBA" id="ARBA00022723"/>
    </source>
</evidence>
<evidence type="ECO:0000313" key="20">
    <source>
        <dbReference type="EMBL" id="HGK28683.1"/>
    </source>
</evidence>
<evidence type="ECO:0000256" key="17">
    <source>
        <dbReference type="SAM" id="MobiDB-lite"/>
    </source>
</evidence>
<dbReference type="Pfam" id="PF06831">
    <property type="entry name" value="H2TH"/>
    <property type="match status" value="1"/>
</dbReference>
<dbReference type="GO" id="GO:0034039">
    <property type="term" value="F:8-oxo-7,8-dihydroguanine DNA N-glycosylase activity"/>
    <property type="evidence" value="ECO:0007669"/>
    <property type="project" value="TreeGrafter"/>
</dbReference>
<keyword evidence="6" id="KW-0227">DNA damage</keyword>
<proteinExistence type="inferred from homology"/>
<dbReference type="Gene3D" id="3.20.190.10">
    <property type="entry name" value="MutM-like, N-terminal"/>
    <property type="match status" value="1"/>
</dbReference>
<keyword evidence="10" id="KW-0238">DNA-binding</keyword>
<dbReference type="EC" id="4.2.99.18" evidence="20"/>
<keyword evidence="14 20" id="KW-0326">Glycosidase</keyword>
<dbReference type="InterPro" id="IPR010979">
    <property type="entry name" value="Ribosomal_uS13-like_H2TH"/>
</dbReference>
<dbReference type="NCBIfam" id="TIGR00577">
    <property type="entry name" value="fpg"/>
    <property type="match status" value="1"/>
</dbReference>
<keyword evidence="5" id="KW-0479">Metal-binding</keyword>
<comment type="subunit">
    <text evidence="4">Monomer.</text>
</comment>
<dbReference type="InterPro" id="IPR012319">
    <property type="entry name" value="FPG_cat"/>
</dbReference>
<evidence type="ECO:0000259" key="18">
    <source>
        <dbReference type="PROSITE" id="PS51066"/>
    </source>
</evidence>
<dbReference type="EC" id="3.2.2.23" evidence="20"/>
<evidence type="ECO:0000256" key="6">
    <source>
        <dbReference type="ARBA" id="ARBA00022763"/>
    </source>
</evidence>
<comment type="similarity">
    <text evidence="3">Belongs to the FPG family.</text>
</comment>
<dbReference type="Gene3D" id="1.10.8.50">
    <property type="match status" value="1"/>
</dbReference>
<evidence type="ECO:0000256" key="7">
    <source>
        <dbReference type="ARBA" id="ARBA00022771"/>
    </source>
</evidence>
<dbReference type="PANTHER" id="PTHR22993:SF9">
    <property type="entry name" value="FORMAMIDOPYRIMIDINE-DNA GLYCOSYLASE"/>
    <property type="match status" value="1"/>
</dbReference>
<dbReference type="SUPFAM" id="SSF57716">
    <property type="entry name" value="Glucocorticoid receptor-like (DNA-binding domain)"/>
    <property type="match status" value="1"/>
</dbReference>